<proteinExistence type="inferred from homology"/>
<evidence type="ECO:0000256" key="5">
    <source>
        <dbReference type="ARBA" id="ARBA00023157"/>
    </source>
</evidence>
<dbReference type="InterPro" id="IPR001338">
    <property type="entry name" value="Class_I_Hydrophobin"/>
</dbReference>
<comment type="subcellular location">
    <subcellularLocation>
        <location evidence="1 6">Secreted</location>
        <location evidence="1 6">Cell wall</location>
    </subcellularLocation>
</comment>
<sequence>MMAPRFCKAALAGLLVTALFQVTVATPIDGLAPLVAREEAVDAVQPIGVDECSADAYNCCRTAVRLPKALSPLYAVADLLDTAEALLGVQCAPIDLLGLVSGKCKNKPLCCKHRDVKGLLGVACTPIRIDPLDAGNLPIVNKFL</sequence>
<keyword evidence="5 6" id="KW-1015">Disulfide bond</keyword>
<keyword evidence="3 6" id="KW-0134">Cell wall</keyword>
<keyword evidence="6" id="KW-0732">Signal</keyword>
<reference evidence="8" key="1">
    <citation type="submission" date="2024-06" db="EMBL/GenBank/DDBJ databases">
        <title>Multi-omics analyses provide insights into the biosynthesis of the anticancer antibiotic pleurotin in Hohenbuehelia grisea.</title>
        <authorList>
            <person name="Weaver J.A."/>
            <person name="Alberti F."/>
        </authorList>
    </citation>
    <scope>NUCLEOTIDE SEQUENCE [LARGE SCALE GENOMIC DNA]</scope>
    <source>
        <strain evidence="8">T-177</strain>
    </source>
</reference>
<evidence type="ECO:0000256" key="6">
    <source>
        <dbReference type="RuleBase" id="RU365009"/>
    </source>
</evidence>
<evidence type="ECO:0000256" key="3">
    <source>
        <dbReference type="ARBA" id="ARBA00022512"/>
    </source>
</evidence>
<evidence type="ECO:0000256" key="2">
    <source>
        <dbReference type="ARBA" id="ARBA00010446"/>
    </source>
</evidence>
<evidence type="ECO:0000313" key="8">
    <source>
        <dbReference type="Proteomes" id="UP001556367"/>
    </source>
</evidence>
<gene>
    <name evidence="7" type="ORF">HGRIS_012281</name>
</gene>
<dbReference type="Pfam" id="PF01185">
    <property type="entry name" value="Hydrophobin"/>
    <property type="match status" value="1"/>
</dbReference>
<evidence type="ECO:0000256" key="4">
    <source>
        <dbReference type="ARBA" id="ARBA00022525"/>
    </source>
</evidence>
<comment type="caution">
    <text evidence="7">The sequence shown here is derived from an EMBL/GenBank/DDBJ whole genome shotgun (WGS) entry which is preliminary data.</text>
</comment>
<dbReference type="EMBL" id="JASNQZ010000015">
    <property type="protein sequence ID" value="KAL0946005.1"/>
    <property type="molecule type" value="Genomic_DNA"/>
</dbReference>
<dbReference type="Proteomes" id="UP001556367">
    <property type="component" value="Unassembled WGS sequence"/>
</dbReference>
<protein>
    <recommendedName>
        <fullName evidence="6">Hydrophobin</fullName>
    </recommendedName>
</protein>
<dbReference type="SMART" id="SM00075">
    <property type="entry name" value="HYDRO"/>
    <property type="match status" value="1"/>
</dbReference>
<feature type="signal peptide" evidence="6">
    <location>
        <begin position="1"/>
        <end position="25"/>
    </location>
</feature>
<keyword evidence="8" id="KW-1185">Reference proteome</keyword>
<comment type="similarity">
    <text evidence="2 6">Belongs to the fungal hydrophobin family.</text>
</comment>
<accession>A0ABR3IRU4</accession>
<evidence type="ECO:0000256" key="1">
    <source>
        <dbReference type="ARBA" id="ARBA00004191"/>
    </source>
</evidence>
<feature type="chain" id="PRO_5044999558" description="Hydrophobin" evidence="6">
    <location>
        <begin position="26"/>
        <end position="144"/>
    </location>
</feature>
<keyword evidence="4 6" id="KW-0964">Secreted</keyword>
<evidence type="ECO:0000313" key="7">
    <source>
        <dbReference type="EMBL" id="KAL0946005.1"/>
    </source>
</evidence>
<name>A0ABR3IRU4_9AGAR</name>
<organism evidence="7 8">
    <name type="scientific">Hohenbuehelia grisea</name>
    <dbReference type="NCBI Taxonomy" id="104357"/>
    <lineage>
        <taxon>Eukaryota</taxon>
        <taxon>Fungi</taxon>
        <taxon>Dikarya</taxon>
        <taxon>Basidiomycota</taxon>
        <taxon>Agaricomycotina</taxon>
        <taxon>Agaricomycetes</taxon>
        <taxon>Agaricomycetidae</taxon>
        <taxon>Agaricales</taxon>
        <taxon>Pleurotineae</taxon>
        <taxon>Pleurotaceae</taxon>
        <taxon>Hohenbuehelia</taxon>
    </lineage>
</organism>
<dbReference type="CDD" id="cd23507">
    <property type="entry name" value="hydrophobin_I"/>
    <property type="match status" value="1"/>
</dbReference>